<keyword evidence="3" id="KW-1185">Reference proteome</keyword>
<gene>
    <name evidence="2" type="ORF">AKO1_000648</name>
</gene>
<proteinExistence type="predicted"/>
<reference evidence="2 3" key="1">
    <citation type="submission" date="2024-03" db="EMBL/GenBank/DDBJ databases">
        <title>The Acrasis kona genome and developmental transcriptomes reveal deep origins of eukaryotic multicellular pathways.</title>
        <authorList>
            <person name="Sheikh S."/>
            <person name="Fu C.-J."/>
            <person name="Brown M.W."/>
            <person name="Baldauf S.L."/>
        </authorList>
    </citation>
    <scope>NUCLEOTIDE SEQUENCE [LARGE SCALE GENOMIC DNA]</scope>
    <source>
        <strain evidence="2 3">ATCC MYA-3509</strain>
    </source>
</reference>
<accession>A0AAW2ZPE4</accession>
<feature type="compositionally biased region" description="Polar residues" evidence="1">
    <location>
        <begin position="91"/>
        <end position="109"/>
    </location>
</feature>
<evidence type="ECO:0000313" key="3">
    <source>
        <dbReference type="Proteomes" id="UP001431209"/>
    </source>
</evidence>
<dbReference type="AlphaFoldDB" id="A0AAW2ZPE4"/>
<feature type="region of interest" description="Disordered" evidence="1">
    <location>
        <begin position="91"/>
        <end position="122"/>
    </location>
</feature>
<comment type="caution">
    <text evidence="2">The sequence shown here is derived from an EMBL/GenBank/DDBJ whole genome shotgun (WGS) entry which is preliminary data.</text>
</comment>
<evidence type="ECO:0000313" key="2">
    <source>
        <dbReference type="EMBL" id="KAL0491711.1"/>
    </source>
</evidence>
<dbReference type="EMBL" id="JAOPGA020001848">
    <property type="protein sequence ID" value="KAL0491711.1"/>
    <property type="molecule type" value="Genomic_DNA"/>
</dbReference>
<protein>
    <submittedName>
        <fullName evidence="2">LolB</fullName>
    </submittedName>
</protein>
<dbReference type="Proteomes" id="UP001431209">
    <property type="component" value="Unassembled WGS sequence"/>
</dbReference>
<evidence type="ECO:0000256" key="1">
    <source>
        <dbReference type="SAM" id="MobiDB-lite"/>
    </source>
</evidence>
<sequence>MSGHPLNPNTEKLSKVLEALPSSDDFIEYIKQNPPKDGNYIVPYLRELHEVVYEILPKPNKGLWEPGLNLDRFLLSYYALAYKNHEIQQKVESNQTISKTEANSPPQDSENNEEMPILRSKL</sequence>
<organism evidence="2 3">
    <name type="scientific">Acrasis kona</name>
    <dbReference type="NCBI Taxonomy" id="1008807"/>
    <lineage>
        <taxon>Eukaryota</taxon>
        <taxon>Discoba</taxon>
        <taxon>Heterolobosea</taxon>
        <taxon>Tetramitia</taxon>
        <taxon>Eutetramitia</taxon>
        <taxon>Acrasidae</taxon>
        <taxon>Acrasis</taxon>
    </lineage>
</organism>
<name>A0AAW2ZPE4_9EUKA</name>